<evidence type="ECO:0000313" key="4">
    <source>
        <dbReference type="EMBL" id="KAH7291107.1"/>
    </source>
</evidence>
<dbReference type="Proteomes" id="UP000825935">
    <property type="component" value="Chromosome 29"/>
</dbReference>
<reference evidence="4" key="1">
    <citation type="submission" date="2021-08" db="EMBL/GenBank/DDBJ databases">
        <title>WGS assembly of Ceratopteris richardii.</title>
        <authorList>
            <person name="Marchant D.B."/>
            <person name="Chen G."/>
            <person name="Jenkins J."/>
            <person name="Shu S."/>
            <person name="Leebens-Mack J."/>
            <person name="Grimwood J."/>
            <person name="Schmutz J."/>
            <person name="Soltis P."/>
            <person name="Soltis D."/>
            <person name="Chen Z.-H."/>
        </authorList>
    </citation>
    <scope>NUCLEOTIDE SEQUENCE</scope>
    <source>
        <strain evidence="4">Whitten #5841</strain>
        <tissue evidence="4">Leaf</tissue>
    </source>
</reference>
<dbReference type="OMA" id="FDRRDLW"/>
<dbReference type="InterPro" id="IPR001441">
    <property type="entry name" value="UPP_synth-like"/>
</dbReference>
<dbReference type="NCBIfam" id="TIGR00055">
    <property type="entry name" value="uppS"/>
    <property type="match status" value="1"/>
</dbReference>
<dbReference type="PANTHER" id="PTHR10291">
    <property type="entry name" value="DEHYDRODOLICHYL DIPHOSPHATE SYNTHASE FAMILY MEMBER"/>
    <property type="match status" value="1"/>
</dbReference>
<dbReference type="Pfam" id="PF01255">
    <property type="entry name" value="Prenyltransf"/>
    <property type="match status" value="1"/>
</dbReference>
<dbReference type="SUPFAM" id="SSF64005">
    <property type="entry name" value="Undecaprenyl diphosphate synthase"/>
    <property type="match status" value="1"/>
</dbReference>
<comment type="similarity">
    <text evidence="3">Belongs to the UPP synthase family.</text>
</comment>
<dbReference type="GO" id="GO:0045547">
    <property type="term" value="F:ditrans,polycis-polyprenyl diphosphate synthase [(2E,6E)-farnesyl diphosphate specific] activity"/>
    <property type="evidence" value="ECO:0007669"/>
    <property type="project" value="TreeGrafter"/>
</dbReference>
<dbReference type="AlphaFoldDB" id="A0A8T2R567"/>
<dbReference type="PROSITE" id="PS01066">
    <property type="entry name" value="UPP_SYNTHASE"/>
    <property type="match status" value="1"/>
</dbReference>
<name>A0A8T2R567_CERRI</name>
<protein>
    <recommendedName>
        <fullName evidence="3">Alkyl transferase</fullName>
        <ecNumber evidence="3">2.5.1.-</ecNumber>
    </recommendedName>
</protein>
<dbReference type="OrthoDB" id="4173905at2759"/>
<gene>
    <name evidence="4" type="ORF">KP509_29G000700</name>
</gene>
<dbReference type="InterPro" id="IPR036424">
    <property type="entry name" value="UPP_synth-like_sf"/>
</dbReference>
<evidence type="ECO:0000313" key="5">
    <source>
        <dbReference type="Proteomes" id="UP000825935"/>
    </source>
</evidence>
<dbReference type="FunFam" id="3.40.1180.10:FF:000001">
    <property type="entry name" value="(2E,6E)-farnesyl-diphosphate-specific ditrans,polycis-undecaprenyl-diphosphate synthase"/>
    <property type="match status" value="1"/>
</dbReference>
<dbReference type="CDD" id="cd00475">
    <property type="entry name" value="Cis_IPPS"/>
    <property type="match status" value="1"/>
</dbReference>
<keyword evidence="5" id="KW-1185">Reference proteome</keyword>
<proteinExistence type="inferred from homology"/>
<keyword evidence="2 3" id="KW-0808">Transferase</keyword>
<organism evidence="4 5">
    <name type="scientific">Ceratopteris richardii</name>
    <name type="common">Triangle waterfern</name>
    <dbReference type="NCBI Taxonomy" id="49495"/>
    <lineage>
        <taxon>Eukaryota</taxon>
        <taxon>Viridiplantae</taxon>
        <taxon>Streptophyta</taxon>
        <taxon>Embryophyta</taxon>
        <taxon>Tracheophyta</taxon>
        <taxon>Polypodiopsida</taxon>
        <taxon>Polypodiidae</taxon>
        <taxon>Polypodiales</taxon>
        <taxon>Pteridineae</taxon>
        <taxon>Pteridaceae</taxon>
        <taxon>Parkerioideae</taxon>
        <taxon>Ceratopteris</taxon>
    </lineage>
</organism>
<sequence length="328" mass="37284">MSASSSLSSPFRGHGPLFDTSIPVLRRCHGYTLSKVVNPLQVISSEKSHFYARRTFEVRSEIFYSHTAEHPSTLADAYPSCRQLPHGLDSLLLPRHVAIIMDGNSRWAERRGLSRAAGHEAGSRSLKKIVQLSCEWGISALTVFAFSMENWERGEVEISILMQLFQKVLIEELDNFVKENIQVRFIGDMQRLPSPLQSLIQKVQQKTSENTGLKLTVATSYSGRHDIIQACQHIATNVQQGKLSPQDITEDCLDEHLGTSWIGDIRNPDLLIRTSGEQRLSNFLLWQLAYTELFFIDAMWPDIDENLYAGALLYYQMRSRRYGRRPGV</sequence>
<dbReference type="EC" id="2.5.1.-" evidence="3"/>
<dbReference type="PANTHER" id="PTHR10291:SF0">
    <property type="entry name" value="DEHYDRODOLICHYL DIPHOSPHATE SYNTHASE 2"/>
    <property type="match status" value="1"/>
</dbReference>
<evidence type="ECO:0000256" key="1">
    <source>
        <dbReference type="ARBA" id="ARBA00001946"/>
    </source>
</evidence>
<accession>A0A8T2R567</accession>
<evidence type="ECO:0000256" key="3">
    <source>
        <dbReference type="RuleBase" id="RU363018"/>
    </source>
</evidence>
<evidence type="ECO:0000256" key="2">
    <source>
        <dbReference type="ARBA" id="ARBA00022679"/>
    </source>
</evidence>
<dbReference type="InterPro" id="IPR018520">
    <property type="entry name" value="UPP_synth-like_CS"/>
</dbReference>
<comment type="caution">
    <text evidence="4">The sequence shown here is derived from an EMBL/GenBank/DDBJ whole genome shotgun (WGS) entry which is preliminary data.</text>
</comment>
<dbReference type="Gene3D" id="3.40.1180.10">
    <property type="entry name" value="Decaprenyl diphosphate synthase-like"/>
    <property type="match status" value="1"/>
</dbReference>
<comment type="cofactor">
    <cofactor evidence="1">
        <name>Mg(2+)</name>
        <dbReference type="ChEBI" id="CHEBI:18420"/>
    </cofactor>
</comment>
<dbReference type="GO" id="GO:0016094">
    <property type="term" value="P:polyprenol biosynthetic process"/>
    <property type="evidence" value="ECO:0007669"/>
    <property type="project" value="TreeGrafter"/>
</dbReference>
<dbReference type="HAMAP" id="MF_01139">
    <property type="entry name" value="ISPT"/>
    <property type="match status" value="1"/>
</dbReference>
<dbReference type="EMBL" id="CM035434">
    <property type="protein sequence ID" value="KAH7291107.1"/>
    <property type="molecule type" value="Genomic_DNA"/>
</dbReference>